<reference evidence="2" key="1">
    <citation type="journal article" date="2023" name="bioRxiv">
        <title>Scaffold-level genome assemblies of two parasitoid biocontrol wasps reveal the parthenogenesis mechanism and an associated novel virus.</title>
        <authorList>
            <person name="Inwood S."/>
            <person name="Skelly J."/>
            <person name="Guhlin J."/>
            <person name="Harrop T."/>
            <person name="Goldson S."/>
            <person name="Dearden P."/>
        </authorList>
    </citation>
    <scope>NUCLEOTIDE SEQUENCE</scope>
    <source>
        <strain evidence="2">Lincoln</strain>
        <tissue evidence="2">Whole body</tissue>
    </source>
</reference>
<name>A0AA39FTE2_MICHY</name>
<proteinExistence type="predicted"/>
<feature type="compositionally biased region" description="Basic and acidic residues" evidence="1">
    <location>
        <begin position="164"/>
        <end position="180"/>
    </location>
</feature>
<evidence type="ECO:0000313" key="3">
    <source>
        <dbReference type="Proteomes" id="UP001168972"/>
    </source>
</evidence>
<accession>A0AA39FTE2</accession>
<sequence length="180" mass="20778">MWAIEIRIYGPDKLFSREFGRSSGGGRDVAGRNTSQVSIETLENLEVIPSLEKLGIRPKAQANAETIEKLRRRYKMPTSRFYTWLSWLVQVTEEGKKWQKWLRTHIILIQTVIKILSGDFLITPQLLEILLAQRQDELAVASSVRRKEKNEKKKDEIVPDGDEEKSSQLRGEINRTQDGN</sequence>
<reference evidence="2" key="2">
    <citation type="submission" date="2023-03" db="EMBL/GenBank/DDBJ databases">
        <authorList>
            <person name="Inwood S.N."/>
            <person name="Skelly J.G."/>
            <person name="Guhlin J."/>
            <person name="Harrop T.W.R."/>
            <person name="Goldson S.G."/>
            <person name="Dearden P.K."/>
        </authorList>
    </citation>
    <scope>NUCLEOTIDE SEQUENCE</scope>
    <source>
        <strain evidence="2">Lincoln</strain>
        <tissue evidence="2">Whole body</tissue>
    </source>
</reference>
<dbReference type="EMBL" id="JAQQBR010000005">
    <property type="protein sequence ID" value="KAK0175499.1"/>
    <property type="molecule type" value="Genomic_DNA"/>
</dbReference>
<keyword evidence="3" id="KW-1185">Reference proteome</keyword>
<evidence type="ECO:0000256" key="1">
    <source>
        <dbReference type="SAM" id="MobiDB-lite"/>
    </source>
</evidence>
<organism evidence="2 3">
    <name type="scientific">Microctonus hyperodae</name>
    <name type="common">Parasitoid wasp</name>
    <dbReference type="NCBI Taxonomy" id="165561"/>
    <lineage>
        <taxon>Eukaryota</taxon>
        <taxon>Metazoa</taxon>
        <taxon>Ecdysozoa</taxon>
        <taxon>Arthropoda</taxon>
        <taxon>Hexapoda</taxon>
        <taxon>Insecta</taxon>
        <taxon>Pterygota</taxon>
        <taxon>Neoptera</taxon>
        <taxon>Endopterygota</taxon>
        <taxon>Hymenoptera</taxon>
        <taxon>Apocrita</taxon>
        <taxon>Ichneumonoidea</taxon>
        <taxon>Braconidae</taxon>
        <taxon>Euphorinae</taxon>
        <taxon>Microctonus</taxon>
    </lineage>
</organism>
<feature type="compositionally biased region" description="Basic and acidic residues" evidence="1">
    <location>
        <begin position="148"/>
        <end position="157"/>
    </location>
</feature>
<feature type="region of interest" description="Disordered" evidence="1">
    <location>
        <begin position="142"/>
        <end position="180"/>
    </location>
</feature>
<gene>
    <name evidence="2" type="ORF">PV327_009246</name>
</gene>
<dbReference type="AlphaFoldDB" id="A0AA39FTE2"/>
<dbReference type="Proteomes" id="UP001168972">
    <property type="component" value="Unassembled WGS sequence"/>
</dbReference>
<evidence type="ECO:0000313" key="2">
    <source>
        <dbReference type="EMBL" id="KAK0175499.1"/>
    </source>
</evidence>
<comment type="caution">
    <text evidence="2">The sequence shown here is derived from an EMBL/GenBank/DDBJ whole genome shotgun (WGS) entry which is preliminary data.</text>
</comment>
<protein>
    <submittedName>
        <fullName evidence="2">Uncharacterized protein</fullName>
    </submittedName>
</protein>